<accession>A0A8D8R859</accession>
<dbReference type="AlphaFoldDB" id="A0A8D8R859"/>
<reference evidence="1" key="1">
    <citation type="submission" date="2021-05" db="EMBL/GenBank/DDBJ databases">
        <authorList>
            <person name="Alioto T."/>
            <person name="Alioto T."/>
            <person name="Gomez Garrido J."/>
        </authorList>
    </citation>
    <scope>NUCLEOTIDE SEQUENCE</scope>
</reference>
<protein>
    <submittedName>
        <fullName evidence="1">Uncharacterized protein</fullName>
    </submittedName>
</protein>
<evidence type="ECO:0000313" key="1">
    <source>
        <dbReference type="EMBL" id="CAG6645496.1"/>
    </source>
</evidence>
<proteinExistence type="predicted"/>
<dbReference type="EMBL" id="HBUF01137181">
    <property type="protein sequence ID" value="CAG6645496.1"/>
    <property type="molecule type" value="Transcribed_RNA"/>
</dbReference>
<name>A0A8D8R859_9HEMI</name>
<organism evidence="1">
    <name type="scientific">Cacopsylla melanoneura</name>
    <dbReference type="NCBI Taxonomy" id="428564"/>
    <lineage>
        <taxon>Eukaryota</taxon>
        <taxon>Metazoa</taxon>
        <taxon>Ecdysozoa</taxon>
        <taxon>Arthropoda</taxon>
        <taxon>Hexapoda</taxon>
        <taxon>Insecta</taxon>
        <taxon>Pterygota</taxon>
        <taxon>Neoptera</taxon>
        <taxon>Paraneoptera</taxon>
        <taxon>Hemiptera</taxon>
        <taxon>Sternorrhyncha</taxon>
        <taxon>Psylloidea</taxon>
        <taxon>Psyllidae</taxon>
        <taxon>Psyllinae</taxon>
        <taxon>Cacopsylla</taxon>
    </lineage>
</organism>
<sequence length="108" mass="12442">MKRLEVLTNRKCIGIRITKKLTENCSRGNKNTDQSTSPFFLSCLLRTYLLIDFALHVNHSDNVPIGVKLTLLITNITEFAKFLRLVSNNEKCLSKADTFRKDRIHCKD</sequence>